<evidence type="ECO:0000313" key="1">
    <source>
        <dbReference type="EMBL" id="CAJ2673595.1"/>
    </source>
</evidence>
<comment type="caution">
    <text evidence="1">The sequence shown here is derived from an EMBL/GenBank/DDBJ whole genome shotgun (WGS) entry which is preliminary data.</text>
</comment>
<reference evidence="1" key="1">
    <citation type="submission" date="2023-10" db="EMBL/GenBank/DDBJ databases">
        <authorList>
            <person name="Rodriguez Cubillos JULIANA M."/>
            <person name="De Vega J."/>
        </authorList>
    </citation>
    <scope>NUCLEOTIDE SEQUENCE</scope>
</reference>
<proteinExistence type="predicted"/>
<keyword evidence="2" id="KW-1185">Reference proteome</keyword>
<dbReference type="EMBL" id="CASHSV030000716">
    <property type="protein sequence ID" value="CAJ2673595.1"/>
    <property type="molecule type" value="Genomic_DNA"/>
</dbReference>
<evidence type="ECO:0000313" key="2">
    <source>
        <dbReference type="Proteomes" id="UP001177021"/>
    </source>
</evidence>
<protein>
    <submittedName>
        <fullName evidence="1">Uncharacterized protein</fullName>
    </submittedName>
</protein>
<accession>A0ACB0LYQ7</accession>
<organism evidence="1 2">
    <name type="scientific">Trifolium pratense</name>
    <name type="common">Red clover</name>
    <dbReference type="NCBI Taxonomy" id="57577"/>
    <lineage>
        <taxon>Eukaryota</taxon>
        <taxon>Viridiplantae</taxon>
        <taxon>Streptophyta</taxon>
        <taxon>Embryophyta</taxon>
        <taxon>Tracheophyta</taxon>
        <taxon>Spermatophyta</taxon>
        <taxon>Magnoliopsida</taxon>
        <taxon>eudicotyledons</taxon>
        <taxon>Gunneridae</taxon>
        <taxon>Pentapetalae</taxon>
        <taxon>rosids</taxon>
        <taxon>fabids</taxon>
        <taxon>Fabales</taxon>
        <taxon>Fabaceae</taxon>
        <taxon>Papilionoideae</taxon>
        <taxon>50 kb inversion clade</taxon>
        <taxon>NPAAA clade</taxon>
        <taxon>Hologalegina</taxon>
        <taxon>IRL clade</taxon>
        <taxon>Trifolieae</taxon>
        <taxon>Trifolium</taxon>
    </lineage>
</organism>
<gene>
    <name evidence="1" type="ORF">MILVUS5_LOCUS37030</name>
</gene>
<name>A0ACB0LYQ7_TRIPR</name>
<dbReference type="Proteomes" id="UP001177021">
    <property type="component" value="Unassembled WGS sequence"/>
</dbReference>
<sequence length="264" mass="30055">MVSFLFAVRKEEQQDSNPSFSSVLTDHDRVCLHVSVGDPCCASCIDNNPSSLFAVQNNPSSSSSSVVTQDHQQQLITKKRPQQQRLTLKKNKKPRINNWVWDDDDDDHSICLHLMLGSSSCIPTCVRQTNNKIIAADDDDHQWVIKKVLENSDVCLHLCRLLLKKEVAQKFIIPFLLGGAEAAQTKQGIQVQVRDVDTDTLHSLVFKIWISAKMHTFTKRWAKDFVQRRNLKKGDQIGLRWDQNNGRFDFAVLRRATKVSGDDN</sequence>